<proteinExistence type="predicted"/>
<gene>
    <name evidence="2" type="ORF">AQJ46_01185</name>
</gene>
<reference evidence="2 3" key="1">
    <citation type="submission" date="2015-10" db="EMBL/GenBank/DDBJ databases">
        <title>Draft genome sequence of Streptomyces canus DSM 40017, type strain for the species Streptomyces canus.</title>
        <authorList>
            <person name="Ruckert C."/>
            <person name="Winkler A."/>
            <person name="Kalinowski J."/>
            <person name="Kampfer P."/>
            <person name="Glaeser S."/>
        </authorList>
    </citation>
    <scope>NUCLEOTIDE SEQUENCE [LARGE SCALE GENOMIC DNA]</scope>
    <source>
        <strain evidence="2 3">DSM 40017</strain>
    </source>
</reference>
<feature type="compositionally biased region" description="Basic and acidic residues" evidence="1">
    <location>
        <begin position="62"/>
        <end position="76"/>
    </location>
</feature>
<dbReference type="Proteomes" id="UP000053669">
    <property type="component" value="Unassembled WGS sequence"/>
</dbReference>
<comment type="caution">
    <text evidence="2">The sequence shown here is derived from an EMBL/GenBank/DDBJ whole genome shotgun (WGS) entry which is preliminary data.</text>
</comment>
<dbReference type="EMBL" id="LMWU01000001">
    <property type="protein sequence ID" value="KUN74218.1"/>
    <property type="molecule type" value="Genomic_DNA"/>
</dbReference>
<dbReference type="AlphaFoldDB" id="A0A117R6W6"/>
<organism evidence="2 3">
    <name type="scientific">Streptomyces canus</name>
    <dbReference type="NCBI Taxonomy" id="58343"/>
    <lineage>
        <taxon>Bacteria</taxon>
        <taxon>Bacillati</taxon>
        <taxon>Actinomycetota</taxon>
        <taxon>Actinomycetes</taxon>
        <taxon>Kitasatosporales</taxon>
        <taxon>Streptomycetaceae</taxon>
        <taxon>Streptomyces</taxon>
        <taxon>Streptomyces aurantiacus group</taxon>
    </lineage>
</organism>
<name>A0A117R6W6_9ACTN</name>
<evidence type="ECO:0000313" key="2">
    <source>
        <dbReference type="EMBL" id="KUN74218.1"/>
    </source>
</evidence>
<protein>
    <submittedName>
        <fullName evidence="2">Uncharacterized protein</fullName>
    </submittedName>
</protein>
<dbReference type="RefSeq" id="WP_059203763.1">
    <property type="nucleotide sequence ID" value="NZ_KQ948656.1"/>
</dbReference>
<feature type="region of interest" description="Disordered" evidence="1">
    <location>
        <begin position="56"/>
        <end position="76"/>
    </location>
</feature>
<accession>A0A117R6W6</accession>
<evidence type="ECO:0000313" key="3">
    <source>
        <dbReference type="Proteomes" id="UP000053669"/>
    </source>
</evidence>
<sequence>MPRNPDPGSDHAAIGATLAAEAAVLEAHERLLREALDAVDARIEAVSAALRHLRRSAASAEAQKRADPGDGLRHSVADSDDVCLTWLDGPTNCRP</sequence>
<evidence type="ECO:0000256" key="1">
    <source>
        <dbReference type="SAM" id="MobiDB-lite"/>
    </source>
</evidence>